<keyword evidence="1" id="KW-0472">Membrane</keyword>
<feature type="domain" description="Peptidase M15C" evidence="2">
    <location>
        <begin position="178"/>
        <end position="260"/>
    </location>
</feature>
<proteinExistence type="predicted"/>
<dbReference type="Pfam" id="PF13539">
    <property type="entry name" value="Peptidase_M15_4"/>
    <property type="match status" value="1"/>
</dbReference>
<keyword evidence="3" id="KW-0121">Carboxypeptidase</keyword>
<dbReference type="RefSeq" id="WP_084558811.1">
    <property type="nucleotide sequence ID" value="NZ_FRFD01000015.1"/>
</dbReference>
<dbReference type="SUPFAM" id="SSF55166">
    <property type="entry name" value="Hedgehog/DD-peptidase"/>
    <property type="match status" value="1"/>
</dbReference>
<dbReference type="STRING" id="1121345.SAMN02745217_04314"/>
<dbReference type="OrthoDB" id="9799970at2"/>
<gene>
    <name evidence="3" type="ORF">SAMN02745217_04314</name>
</gene>
<keyword evidence="1" id="KW-0812">Transmembrane</keyword>
<keyword evidence="1" id="KW-1133">Transmembrane helix</keyword>
<dbReference type="Proteomes" id="UP000184612">
    <property type="component" value="Unassembled WGS sequence"/>
</dbReference>
<dbReference type="InterPro" id="IPR039561">
    <property type="entry name" value="Peptidase_M15C"/>
</dbReference>
<dbReference type="AlphaFoldDB" id="A0A1M7YMH6"/>
<evidence type="ECO:0000313" key="4">
    <source>
        <dbReference type="Proteomes" id="UP000184612"/>
    </source>
</evidence>
<evidence type="ECO:0000259" key="2">
    <source>
        <dbReference type="Pfam" id="PF13539"/>
    </source>
</evidence>
<reference evidence="3 4" key="1">
    <citation type="submission" date="2016-12" db="EMBL/GenBank/DDBJ databases">
        <authorList>
            <person name="Song W.-J."/>
            <person name="Kurnit D.M."/>
        </authorList>
    </citation>
    <scope>NUCLEOTIDE SEQUENCE [LARGE SCALE GENOMIC DNA]</scope>
    <source>
        <strain evidence="3 4">DSM 12503</strain>
    </source>
</reference>
<evidence type="ECO:0000313" key="3">
    <source>
        <dbReference type="EMBL" id="SHO53839.1"/>
    </source>
</evidence>
<feature type="transmembrane region" description="Helical" evidence="1">
    <location>
        <begin position="12"/>
        <end position="33"/>
    </location>
</feature>
<evidence type="ECO:0000256" key="1">
    <source>
        <dbReference type="SAM" id="Phobius"/>
    </source>
</evidence>
<dbReference type="EMBL" id="FRFD01000015">
    <property type="protein sequence ID" value="SHO53839.1"/>
    <property type="molecule type" value="Genomic_DNA"/>
</dbReference>
<protein>
    <submittedName>
        <fullName evidence="3">D-alanyl-D-alanine carboxypeptidase</fullName>
    </submittedName>
</protein>
<keyword evidence="4" id="KW-1185">Reference proteome</keyword>
<sequence>MLSETPFKLKPIRGWTSYIFIILFLALFLILGIKTYAKSGTDASVLLNRKSLDALTAGTVITPSKVEGGLNACFYGTKINTVIKKRITGKSYKENDKITLSDLRYIRVLYYGFDKKTHIGELIVNKKIAKDVSSIFKDLYKAKYPIGKMVLIDEYNADDEASMKDNNTSAFNYRTIAGSDTLSKHAMGLAIDVNPLYNPCVEKINGKAVVSPAEGKKYANRSLQNAYYIRKKDVCYQSFIKRGFTWGGSWSSLKDYQHFQKSVK</sequence>
<dbReference type="GO" id="GO:0004180">
    <property type="term" value="F:carboxypeptidase activity"/>
    <property type="evidence" value="ECO:0007669"/>
    <property type="project" value="UniProtKB-KW"/>
</dbReference>
<dbReference type="InterPro" id="IPR009045">
    <property type="entry name" value="Zn_M74/Hedgehog-like"/>
</dbReference>
<name>A0A1M7YMH6_9FIRM</name>
<organism evidence="3 4">
    <name type="scientific">Anaerocolumna xylanovorans DSM 12503</name>
    <dbReference type="NCBI Taxonomy" id="1121345"/>
    <lineage>
        <taxon>Bacteria</taxon>
        <taxon>Bacillati</taxon>
        <taxon>Bacillota</taxon>
        <taxon>Clostridia</taxon>
        <taxon>Lachnospirales</taxon>
        <taxon>Lachnospiraceae</taxon>
        <taxon>Anaerocolumna</taxon>
    </lineage>
</organism>
<accession>A0A1M7YMH6</accession>
<keyword evidence="3" id="KW-0645">Protease</keyword>
<keyword evidence="3" id="KW-0378">Hydrolase</keyword>
<dbReference type="Gene3D" id="3.30.1380.10">
    <property type="match status" value="1"/>
</dbReference>